<gene>
    <name evidence="2" type="ORF">OSB52_13000</name>
</gene>
<accession>A0A9X3I5Z9</accession>
<dbReference type="RefSeq" id="WP_266062069.1">
    <property type="nucleotide sequence ID" value="NZ_JAPKFM010000012.1"/>
</dbReference>
<proteinExistence type="predicted"/>
<evidence type="ECO:0008006" key="4">
    <source>
        <dbReference type="Google" id="ProtNLM"/>
    </source>
</evidence>
<organism evidence="2 3">
    <name type="scientific">Gordonia aquimaris</name>
    <dbReference type="NCBI Taxonomy" id="2984863"/>
    <lineage>
        <taxon>Bacteria</taxon>
        <taxon>Bacillati</taxon>
        <taxon>Actinomycetota</taxon>
        <taxon>Actinomycetes</taxon>
        <taxon>Mycobacteriales</taxon>
        <taxon>Gordoniaceae</taxon>
        <taxon>Gordonia</taxon>
    </lineage>
</organism>
<feature type="region of interest" description="Disordered" evidence="1">
    <location>
        <begin position="1"/>
        <end position="23"/>
    </location>
</feature>
<sequence length="251" mass="25662">MADRDRTHGSGDSGDQQRPPGKAVEVTGGLLDRAQRLQAPAVARYVRSLRTANPEETPAQIIARLEKLYLTAVTGSGGAVGATAAVPGVGTMTALGAMTGETAFFLEASALLALSIAEVHGIPVHDSERRKTLVLAVALGEEGVVALGRLVGTRGGALRRLGGASIPGGGLAKLNKTLVNKVAKKYAFKRAPLLFGKLLPAGIGAMIGGVGNRALGKRVIANAREAFGPPPTTWTIDGEVVAGTGLPPGRR</sequence>
<dbReference type="AlphaFoldDB" id="A0A9X3I5Z9"/>
<protein>
    <recommendedName>
        <fullName evidence="4">Di-and tripeptidase</fullName>
    </recommendedName>
</protein>
<reference evidence="2" key="1">
    <citation type="submission" date="2022-10" db="EMBL/GenBank/DDBJ databases">
        <title>WGS of marine actinomycetes from Thailand.</title>
        <authorList>
            <person name="Thawai C."/>
        </authorList>
    </citation>
    <scope>NUCLEOTIDE SEQUENCE</scope>
    <source>
        <strain evidence="2">SW21</strain>
    </source>
</reference>
<keyword evidence="3" id="KW-1185">Reference proteome</keyword>
<dbReference type="EMBL" id="JAPKFM010000012">
    <property type="protein sequence ID" value="MCX2965009.1"/>
    <property type="molecule type" value="Genomic_DNA"/>
</dbReference>
<evidence type="ECO:0000313" key="2">
    <source>
        <dbReference type="EMBL" id="MCX2965009.1"/>
    </source>
</evidence>
<dbReference type="Proteomes" id="UP001143347">
    <property type="component" value="Unassembled WGS sequence"/>
</dbReference>
<evidence type="ECO:0000313" key="3">
    <source>
        <dbReference type="Proteomes" id="UP001143347"/>
    </source>
</evidence>
<evidence type="ECO:0000256" key="1">
    <source>
        <dbReference type="SAM" id="MobiDB-lite"/>
    </source>
</evidence>
<name>A0A9X3I5Z9_9ACTN</name>
<comment type="caution">
    <text evidence="2">The sequence shown here is derived from an EMBL/GenBank/DDBJ whole genome shotgun (WGS) entry which is preliminary data.</text>
</comment>